<organism evidence="1 2">
    <name type="scientific">Mucuna pruriens</name>
    <name type="common">Velvet bean</name>
    <name type="synonym">Dolichos pruriens</name>
    <dbReference type="NCBI Taxonomy" id="157652"/>
    <lineage>
        <taxon>Eukaryota</taxon>
        <taxon>Viridiplantae</taxon>
        <taxon>Streptophyta</taxon>
        <taxon>Embryophyta</taxon>
        <taxon>Tracheophyta</taxon>
        <taxon>Spermatophyta</taxon>
        <taxon>Magnoliopsida</taxon>
        <taxon>eudicotyledons</taxon>
        <taxon>Gunneridae</taxon>
        <taxon>Pentapetalae</taxon>
        <taxon>rosids</taxon>
        <taxon>fabids</taxon>
        <taxon>Fabales</taxon>
        <taxon>Fabaceae</taxon>
        <taxon>Papilionoideae</taxon>
        <taxon>50 kb inversion clade</taxon>
        <taxon>NPAAA clade</taxon>
        <taxon>indigoferoid/millettioid clade</taxon>
        <taxon>Phaseoleae</taxon>
        <taxon>Mucuna</taxon>
    </lineage>
</organism>
<sequence>MPQPKLRLVNAESEPKVDSQARVIPLPFSTQTISARKSKTDEDLLKMFWRILKYATFLKELCMHKRKKLKGGVEMGGVVSALIKNEEVTAKSQQALPKKCQDPKIFFVPCTIGDCTFADVVLDLCASINVMPPSIYKSLNFGDH</sequence>
<dbReference type="Proteomes" id="UP000257109">
    <property type="component" value="Unassembled WGS sequence"/>
</dbReference>
<name>A0A371IG10_MUCPR</name>
<evidence type="ECO:0000313" key="1">
    <source>
        <dbReference type="EMBL" id="RDY13940.1"/>
    </source>
</evidence>
<dbReference type="PANTHER" id="PTHR33067">
    <property type="entry name" value="RNA-DIRECTED DNA POLYMERASE-RELATED"/>
    <property type="match status" value="1"/>
</dbReference>
<dbReference type="Gene3D" id="2.40.70.10">
    <property type="entry name" value="Acid Proteases"/>
    <property type="match status" value="1"/>
</dbReference>
<proteinExistence type="predicted"/>
<protein>
    <submittedName>
        <fullName evidence="1">Uncharacterized protein</fullName>
    </submittedName>
</protein>
<dbReference type="OrthoDB" id="1702682at2759"/>
<dbReference type="InterPro" id="IPR021109">
    <property type="entry name" value="Peptidase_aspartic_dom_sf"/>
</dbReference>
<comment type="caution">
    <text evidence="1">The sequence shown here is derived from an EMBL/GenBank/DDBJ whole genome shotgun (WGS) entry which is preliminary data.</text>
</comment>
<gene>
    <name evidence="1" type="ORF">CR513_01062</name>
</gene>
<evidence type="ECO:0000313" key="2">
    <source>
        <dbReference type="Proteomes" id="UP000257109"/>
    </source>
</evidence>
<dbReference type="EMBL" id="QJKJ01000168">
    <property type="protein sequence ID" value="RDY13940.1"/>
    <property type="molecule type" value="Genomic_DNA"/>
</dbReference>
<keyword evidence="2" id="KW-1185">Reference proteome</keyword>
<reference evidence="1" key="1">
    <citation type="submission" date="2018-05" db="EMBL/GenBank/DDBJ databases">
        <title>Draft genome of Mucuna pruriens seed.</title>
        <authorList>
            <person name="Nnadi N.E."/>
            <person name="Vos R."/>
            <person name="Hasami M.H."/>
            <person name="Devisetty U.K."/>
            <person name="Aguiy J.C."/>
        </authorList>
    </citation>
    <scope>NUCLEOTIDE SEQUENCE [LARGE SCALE GENOMIC DNA]</scope>
    <source>
        <strain evidence="1">JCA_2017</strain>
    </source>
</reference>
<dbReference type="AlphaFoldDB" id="A0A371IG10"/>
<accession>A0A371IG10</accession>
<feature type="non-terminal residue" evidence="1">
    <location>
        <position position="1"/>
    </location>
</feature>
<dbReference type="PANTHER" id="PTHR33067:SF9">
    <property type="entry name" value="RNA-DIRECTED DNA POLYMERASE"/>
    <property type="match status" value="1"/>
</dbReference>